<dbReference type="GO" id="GO:0003677">
    <property type="term" value="F:DNA binding"/>
    <property type="evidence" value="ECO:0007669"/>
    <property type="project" value="UniProtKB-KW"/>
</dbReference>
<evidence type="ECO:0000313" key="6">
    <source>
        <dbReference type="Proteomes" id="UP000036406"/>
    </source>
</evidence>
<keyword evidence="2" id="KW-0238">DNA-binding</keyword>
<dbReference type="KEGG" id="mpq:ABA45_14015"/>
<dbReference type="SUPFAM" id="SSF46785">
    <property type="entry name" value="Winged helix' DNA-binding domain"/>
    <property type="match status" value="1"/>
</dbReference>
<feature type="domain" description="HTH gntR-type" evidence="4">
    <location>
        <begin position="2"/>
        <end position="70"/>
    </location>
</feature>
<dbReference type="PROSITE" id="PS50949">
    <property type="entry name" value="HTH_GNTR"/>
    <property type="match status" value="1"/>
</dbReference>
<dbReference type="SUPFAM" id="SSF48008">
    <property type="entry name" value="GntR ligand-binding domain-like"/>
    <property type="match status" value="1"/>
</dbReference>
<dbReference type="PANTHER" id="PTHR43537:SF51">
    <property type="entry name" value="HTH-TYPE TRANSCRIPTIONAL REGULATOR LGOR-RELATED"/>
    <property type="match status" value="1"/>
</dbReference>
<dbReference type="InterPro" id="IPR036388">
    <property type="entry name" value="WH-like_DNA-bd_sf"/>
</dbReference>
<dbReference type="STRING" id="330734.ABA45_14015"/>
<dbReference type="InterPro" id="IPR008920">
    <property type="entry name" value="TF_FadR/GntR_C"/>
</dbReference>
<dbReference type="InterPro" id="IPR011711">
    <property type="entry name" value="GntR_C"/>
</dbReference>
<dbReference type="Pfam" id="PF07729">
    <property type="entry name" value="FCD"/>
    <property type="match status" value="1"/>
</dbReference>
<dbReference type="EMBL" id="CP011494">
    <property type="protein sequence ID" value="AKO54382.1"/>
    <property type="molecule type" value="Genomic_DNA"/>
</dbReference>
<dbReference type="AlphaFoldDB" id="A0A0H4IHL9"/>
<keyword evidence="6" id="KW-1185">Reference proteome</keyword>
<dbReference type="PRINTS" id="PR00035">
    <property type="entry name" value="HTHGNTR"/>
</dbReference>
<name>A0A0H4IHL9_9GAMM</name>
<gene>
    <name evidence="5" type="ORF">ABA45_14015</name>
</gene>
<dbReference type="Gene3D" id="1.20.120.530">
    <property type="entry name" value="GntR ligand-binding domain-like"/>
    <property type="match status" value="1"/>
</dbReference>
<dbReference type="GO" id="GO:0003700">
    <property type="term" value="F:DNA-binding transcription factor activity"/>
    <property type="evidence" value="ECO:0007669"/>
    <property type="project" value="InterPro"/>
</dbReference>
<evidence type="ECO:0000256" key="3">
    <source>
        <dbReference type="ARBA" id="ARBA00023163"/>
    </source>
</evidence>
<dbReference type="CDD" id="cd07377">
    <property type="entry name" value="WHTH_GntR"/>
    <property type="match status" value="1"/>
</dbReference>
<dbReference type="InterPro" id="IPR036390">
    <property type="entry name" value="WH_DNA-bd_sf"/>
</dbReference>
<dbReference type="PATRIC" id="fig|330734.3.peg.2943"/>
<organism evidence="5 6">
    <name type="scientific">Marinobacter psychrophilus</name>
    <dbReference type="NCBI Taxonomy" id="330734"/>
    <lineage>
        <taxon>Bacteria</taxon>
        <taxon>Pseudomonadati</taxon>
        <taxon>Pseudomonadota</taxon>
        <taxon>Gammaproteobacteria</taxon>
        <taxon>Pseudomonadales</taxon>
        <taxon>Marinobacteraceae</taxon>
        <taxon>Marinobacter</taxon>
    </lineage>
</organism>
<sequence>MPTLANAAAQALQRRIVSGEYLQGARLPPQRSLAIDLGISRTSLREAISMLEALGLVHAHPGRGVYVTQRSTNDGSNVPKGPAGVSPESIFQLRYIFEPAAASLAAKRANSVDQLQETQDGLGNALQKLDLVGAAEWDLEFHKRLAMLSGNPSLLEVVQQSQIKVGYSLRLPFANTRRIWETFDEHGAIIKAIADGDSDLARSAIQKHLLLAADRIGIRFEQP</sequence>
<keyword evidence="1" id="KW-0805">Transcription regulation</keyword>
<evidence type="ECO:0000313" key="5">
    <source>
        <dbReference type="EMBL" id="AKO54382.1"/>
    </source>
</evidence>
<evidence type="ECO:0000256" key="2">
    <source>
        <dbReference type="ARBA" id="ARBA00023125"/>
    </source>
</evidence>
<dbReference type="Gene3D" id="1.10.10.10">
    <property type="entry name" value="Winged helix-like DNA-binding domain superfamily/Winged helix DNA-binding domain"/>
    <property type="match status" value="1"/>
</dbReference>
<accession>A0A0H4IHL9</accession>
<evidence type="ECO:0000256" key="1">
    <source>
        <dbReference type="ARBA" id="ARBA00023015"/>
    </source>
</evidence>
<dbReference type="InterPro" id="IPR000524">
    <property type="entry name" value="Tscrpt_reg_HTH_GntR"/>
</dbReference>
<dbReference type="Pfam" id="PF00392">
    <property type="entry name" value="GntR"/>
    <property type="match status" value="1"/>
</dbReference>
<protein>
    <recommendedName>
        <fullName evidence="4">HTH gntR-type domain-containing protein</fullName>
    </recommendedName>
</protein>
<dbReference type="SMART" id="SM00895">
    <property type="entry name" value="FCD"/>
    <property type="match status" value="1"/>
</dbReference>
<reference evidence="5 6" key="1">
    <citation type="submission" date="2015-05" db="EMBL/GenBank/DDBJ databases">
        <title>Complete genome of Marinobacter psychrophilus strain 20041T isolated from sea-ice of the Canadian Basin.</title>
        <authorList>
            <person name="Song L."/>
            <person name="Ren L."/>
            <person name="Yu Y."/>
            <person name="Wang X."/>
        </authorList>
    </citation>
    <scope>NUCLEOTIDE SEQUENCE [LARGE SCALE GENOMIC DNA]</scope>
    <source>
        <strain evidence="5 6">20041</strain>
    </source>
</reference>
<keyword evidence="3" id="KW-0804">Transcription</keyword>
<dbReference type="PANTHER" id="PTHR43537">
    <property type="entry name" value="TRANSCRIPTIONAL REGULATOR, GNTR FAMILY"/>
    <property type="match status" value="1"/>
</dbReference>
<evidence type="ECO:0000259" key="4">
    <source>
        <dbReference type="PROSITE" id="PS50949"/>
    </source>
</evidence>
<dbReference type="SMART" id="SM00345">
    <property type="entry name" value="HTH_GNTR"/>
    <property type="match status" value="1"/>
</dbReference>
<dbReference type="Proteomes" id="UP000036406">
    <property type="component" value="Chromosome"/>
</dbReference>
<proteinExistence type="predicted"/>